<name>A0ABQ5QLW9_9ACTN</name>
<feature type="region of interest" description="Disordered" evidence="1">
    <location>
        <begin position="33"/>
        <end position="59"/>
    </location>
</feature>
<reference evidence="2" key="1">
    <citation type="submission" date="2022-12" db="EMBL/GenBank/DDBJ databases">
        <title>New Phytohabitans aurantiacus sp. RD004123 nov., an actinomycete isolated from soil.</title>
        <authorList>
            <person name="Triningsih D.W."/>
            <person name="Harunari E."/>
            <person name="Igarashi Y."/>
        </authorList>
    </citation>
    <scope>NUCLEOTIDE SEQUENCE</scope>
    <source>
        <strain evidence="2">RD004123</strain>
    </source>
</reference>
<organism evidence="2 3">
    <name type="scientific">Phytohabitans aurantiacus</name>
    <dbReference type="NCBI Taxonomy" id="3016789"/>
    <lineage>
        <taxon>Bacteria</taxon>
        <taxon>Bacillati</taxon>
        <taxon>Actinomycetota</taxon>
        <taxon>Actinomycetes</taxon>
        <taxon>Micromonosporales</taxon>
        <taxon>Micromonosporaceae</taxon>
    </lineage>
</organism>
<dbReference type="RefSeq" id="WP_281891736.1">
    <property type="nucleotide sequence ID" value="NZ_BSDI01000001.1"/>
</dbReference>
<dbReference type="Proteomes" id="UP001144280">
    <property type="component" value="Unassembled WGS sequence"/>
</dbReference>
<evidence type="ECO:0000313" key="3">
    <source>
        <dbReference type="Proteomes" id="UP001144280"/>
    </source>
</evidence>
<comment type="caution">
    <text evidence="2">The sequence shown here is derived from an EMBL/GenBank/DDBJ whole genome shotgun (WGS) entry which is preliminary data.</text>
</comment>
<gene>
    <name evidence="2" type="ORF">Pa4123_01690</name>
</gene>
<keyword evidence="3" id="KW-1185">Reference proteome</keyword>
<dbReference type="EMBL" id="BSDI01000001">
    <property type="protein sequence ID" value="GLH94897.1"/>
    <property type="molecule type" value="Genomic_DNA"/>
</dbReference>
<sequence length="129" mass="14006">MPRKQTVTVDGMGLLSKRLRQLDKTIADGVREAVTEETDETADDMRRNAARGNPPTKPVTLAEGVQAEISQDGLSGTAAATARHSTFVEHGTSDTEAQPFALPAAERARQRFPDTVKRHVGAELKEVLR</sequence>
<accession>A0ABQ5QLW9</accession>
<evidence type="ECO:0000313" key="2">
    <source>
        <dbReference type="EMBL" id="GLH94897.1"/>
    </source>
</evidence>
<evidence type="ECO:0008006" key="4">
    <source>
        <dbReference type="Google" id="ProtNLM"/>
    </source>
</evidence>
<protein>
    <recommendedName>
        <fullName evidence="4">HK97 gp10 family phage protein</fullName>
    </recommendedName>
</protein>
<evidence type="ECO:0000256" key="1">
    <source>
        <dbReference type="SAM" id="MobiDB-lite"/>
    </source>
</evidence>
<proteinExistence type="predicted"/>